<accession>A0A6C0HRH2</accession>
<proteinExistence type="predicted"/>
<name>A0A6C0HRH2_9ZZZZ</name>
<reference evidence="1" key="1">
    <citation type="journal article" date="2020" name="Nature">
        <title>Giant virus diversity and host interactions through global metagenomics.</title>
        <authorList>
            <person name="Schulz F."/>
            <person name="Roux S."/>
            <person name="Paez-Espino D."/>
            <person name="Jungbluth S."/>
            <person name="Walsh D.A."/>
            <person name="Denef V.J."/>
            <person name="McMahon K.D."/>
            <person name="Konstantinidis K.T."/>
            <person name="Eloe-Fadrosh E.A."/>
            <person name="Kyrpides N.C."/>
            <person name="Woyke T."/>
        </authorList>
    </citation>
    <scope>NUCLEOTIDE SEQUENCE</scope>
    <source>
        <strain evidence="1">GVMAG-M-3300023184-165</strain>
    </source>
</reference>
<sequence>MDVEDSQIELDTKWIDEFESLDEDYKAFYTEDVTYIKFNYIYVNKESDIEKIKEETILLKEPNYISREEIIGILKKNCKPSEKTYTVLSILRYNIDVEPTEIYHFLKTNQGDDPFLKSIKNIDAIPLEKSISMFQDLNEIVIIFYEKTEDTKMTPTRALSQTKRIYLKTIRGSKKRTYRKTT</sequence>
<dbReference type="EMBL" id="MN740005">
    <property type="protein sequence ID" value="QHT82970.1"/>
    <property type="molecule type" value="Genomic_DNA"/>
</dbReference>
<organism evidence="1">
    <name type="scientific">viral metagenome</name>
    <dbReference type="NCBI Taxonomy" id="1070528"/>
    <lineage>
        <taxon>unclassified sequences</taxon>
        <taxon>metagenomes</taxon>
        <taxon>organismal metagenomes</taxon>
    </lineage>
</organism>
<dbReference type="AlphaFoldDB" id="A0A6C0HRH2"/>
<protein>
    <submittedName>
        <fullName evidence="1">Uncharacterized protein</fullName>
    </submittedName>
</protein>
<evidence type="ECO:0000313" key="1">
    <source>
        <dbReference type="EMBL" id="QHT82970.1"/>
    </source>
</evidence>